<accession>A0A9P4V4T3</accession>
<evidence type="ECO:0000313" key="2">
    <source>
        <dbReference type="Proteomes" id="UP000799444"/>
    </source>
</evidence>
<proteinExistence type="predicted"/>
<name>A0A9P4V4T3_9PLEO</name>
<dbReference type="Proteomes" id="UP000799444">
    <property type="component" value="Unassembled WGS sequence"/>
</dbReference>
<keyword evidence="2" id="KW-1185">Reference proteome</keyword>
<comment type="caution">
    <text evidence="1">The sequence shown here is derived from an EMBL/GenBank/DDBJ whole genome shotgun (WGS) entry which is preliminary data.</text>
</comment>
<organism evidence="1 2">
    <name type="scientific">Polyplosphaeria fusca</name>
    <dbReference type="NCBI Taxonomy" id="682080"/>
    <lineage>
        <taxon>Eukaryota</taxon>
        <taxon>Fungi</taxon>
        <taxon>Dikarya</taxon>
        <taxon>Ascomycota</taxon>
        <taxon>Pezizomycotina</taxon>
        <taxon>Dothideomycetes</taxon>
        <taxon>Pleosporomycetidae</taxon>
        <taxon>Pleosporales</taxon>
        <taxon>Tetraplosphaeriaceae</taxon>
        <taxon>Polyplosphaeria</taxon>
    </lineage>
</organism>
<protein>
    <submittedName>
        <fullName evidence="1">Uncharacterized protein</fullName>
    </submittedName>
</protein>
<reference evidence="1" key="1">
    <citation type="journal article" date="2020" name="Stud. Mycol.">
        <title>101 Dothideomycetes genomes: a test case for predicting lifestyles and emergence of pathogens.</title>
        <authorList>
            <person name="Haridas S."/>
            <person name="Albert R."/>
            <person name="Binder M."/>
            <person name="Bloem J."/>
            <person name="Labutti K."/>
            <person name="Salamov A."/>
            <person name="Andreopoulos B."/>
            <person name="Baker S."/>
            <person name="Barry K."/>
            <person name="Bills G."/>
            <person name="Bluhm B."/>
            <person name="Cannon C."/>
            <person name="Castanera R."/>
            <person name="Culley D."/>
            <person name="Daum C."/>
            <person name="Ezra D."/>
            <person name="Gonzalez J."/>
            <person name="Henrissat B."/>
            <person name="Kuo A."/>
            <person name="Liang C."/>
            <person name="Lipzen A."/>
            <person name="Lutzoni F."/>
            <person name="Magnuson J."/>
            <person name="Mondo S."/>
            <person name="Nolan M."/>
            <person name="Ohm R."/>
            <person name="Pangilinan J."/>
            <person name="Park H.-J."/>
            <person name="Ramirez L."/>
            <person name="Alfaro M."/>
            <person name="Sun H."/>
            <person name="Tritt A."/>
            <person name="Yoshinaga Y."/>
            <person name="Zwiers L.-H."/>
            <person name="Turgeon B."/>
            <person name="Goodwin S."/>
            <person name="Spatafora J."/>
            <person name="Crous P."/>
            <person name="Grigoriev I."/>
        </authorList>
    </citation>
    <scope>NUCLEOTIDE SEQUENCE</scope>
    <source>
        <strain evidence="1">CBS 125425</strain>
    </source>
</reference>
<sequence length="194" mass="20615">MVEEACVARCTCSAENRAPGVQPVVVCREPTNVLGASRRRRQRQTEADLDTPPPAVACRFAVCSRASQTIQFCTRRDASTTAQEDMRKIDQTGTGLLAAAAAAAALYPLPSALCPLPTSLTCARHPGHTSPPSSLLESGFRLCQTHCAGVSSVQRPASQGRRWALGAALLASSYCVDHATRALLTHTLTRLVNC</sequence>
<gene>
    <name evidence="1" type="ORF">EJ04DRAFT_67964</name>
</gene>
<evidence type="ECO:0000313" key="1">
    <source>
        <dbReference type="EMBL" id="KAF2738074.1"/>
    </source>
</evidence>
<dbReference type="AlphaFoldDB" id="A0A9P4V4T3"/>
<dbReference type="EMBL" id="ML996111">
    <property type="protein sequence ID" value="KAF2738074.1"/>
    <property type="molecule type" value="Genomic_DNA"/>
</dbReference>